<dbReference type="AlphaFoldDB" id="A0A2M9G2S7"/>
<gene>
    <name evidence="3" type="ORF">CVT23_09710</name>
</gene>
<evidence type="ECO:0000256" key="2">
    <source>
        <dbReference type="ARBA" id="ARBA00023239"/>
    </source>
</evidence>
<dbReference type="OrthoDB" id="5730382at2"/>
<dbReference type="Gene3D" id="3.90.226.10">
    <property type="entry name" value="2-enoyl-CoA Hydratase, Chain A, domain 1"/>
    <property type="match status" value="1"/>
</dbReference>
<dbReference type="EMBL" id="PHIG01000031">
    <property type="protein sequence ID" value="PJK30027.1"/>
    <property type="molecule type" value="Genomic_DNA"/>
</dbReference>
<evidence type="ECO:0000313" key="3">
    <source>
        <dbReference type="EMBL" id="PJK30027.1"/>
    </source>
</evidence>
<dbReference type="Pfam" id="PF00378">
    <property type="entry name" value="ECH_1"/>
    <property type="match status" value="2"/>
</dbReference>
<dbReference type="PANTHER" id="PTHR11941">
    <property type="entry name" value="ENOYL-COA HYDRATASE-RELATED"/>
    <property type="match status" value="1"/>
</dbReference>
<comment type="similarity">
    <text evidence="1">Belongs to the enoyl-CoA hydratase/isomerase family.</text>
</comment>
<proteinExistence type="inferred from homology"/>
<dbReference type="InterPro" id="IPR029045">
    <property type="entry name" value="ClpP/crotonase-like_dom_sf"/>
</dbReference>
<name>A0A2M9G2S7_9PROT</name>
<dbReference type="InterPro" id="IPR014748">
    <property type="entry name" value="Enoyl-CoA_hydra_C"/>
</dbReference>
<dbReference type="GO" id="GO:0006635">
    <property type="term" value="P:fatty acid beta-oxidation"/>
    <property type="evidence" value="ECO:0007669"/>
    <property type="project" value="TreeGrafter"/>
</dbReference>
<dbReference type="PANTHER" id="PTHR11941:SF54">
    <property type="entry name" value="ENOYL-COA HYDRATASE, MITOCHONDRIAL"/>
    <property type="match status" value="1"/>
</dbReference>
<keyword evidence="4" id="KW-1185">Reference proteome</keyword>
<reference evidence="3 4" key="1">
    <citation type="submission" date="2017-11" db="EMBL/GenBank/DDBJ databases">
        <title>Draft genome sequence of Rhizobiales bacterium SY3-13.</title>
        <authorList>
            <person name="Sun C."/>
        </authorList>
    </citation>
    <scope>NUCLEOTIDE SEQUENCE [LARGE SCALE GENOMIC DNA]</scope>
    <source>
        <strain evidence="3 4">SY3-13</strain>
    </source>
</reference>
<comment type="caution">
    <text evidence="3">The sequence shown here is derived from an EMBL/GenBank/DDBJ whole genome shotgun (WGS) entry which is preliminary data.</text>
</comment>
<dbReference type="GO" id="GO:0016829">
    <property type="term" value="F:lyase activity"/>
    <property type="evidence" value="ECO:0007669"/>
    <property type="project" value="UniProtKB-KW"/>
</dbReference>
<evidence type="ECO:0000313" key="4">
    <source>
        <dbReference type="Proteomes" id="UP000229498"/>
    </source>
</evidence>
<dbReference type="SUPFAM" id="SSF52096">
    <property type="entry name" value="ClpP/crotonase"/>
    <property type="match status" value="1"/>
</dbReference>
<sequence>MSTVLYEVRGRVAVITLNRPDKLNALSKELGAELAEAWTRFQAGPERAAVLTAAGDRAFSVGADLRDPPEIWPFAPSVGVHVDKPVVAAVNGICVGGAFILVQFCDLCVMAEDATFVYPEAKVGLSGGLIASVAARVPHKIAMEFMMLGEPMTAARAYETGMVNRVVPQAEVMDAAMDYAEKLAGLAPMVLSTLKRHVAEMLPKGPSERAGLARRDLEAIRSSSDFAEGAAAFREKRAPDFTGR</sequence>
<keyword evidence="2" id="KW-0456">Lyase</keyword>
<evidence type="ECO:0000256" key="1">
    <source>
        <dbReference type="ARBA" id="ARBA00005254"/>
    </source>
</evidence>
<protein>
    <submittedName>
        <fullName evidence="3">Enoyl-CoA hydratase</fullName>
    </submittedName>
</protein>
<organism evidence="3 4">
    <name type="scientific">Minwuia thermotolerans</name>
    <dbReference type="NCBI Taxonomy" id="2056226"/>
    <lineage>
        <taxon>Bacteria</taxon>
        <taxon>Pseudomonadati</taxon>
        <taxon>Pseudomonadota</taxon>
        <taxon>Alphaproteobacteria</taxon>
        <taxon>Minwuiales</taxon>
        <taxon>Minwuiaceae</taxon>
        <taxon>Minwuia</taxon>
    </lineage>
</organism>
<dbReference type="InterPro" id="IPR001753">
    <property type="entry name" value="Enoyl-CoA_hydra/iso"/>
</dbReference>
<dbReference type="CDD" id="cd06558">
    <property type="entry name" value="crotonase-like"/>
    <property type="match status" value="1"/>
</dbReference>
<dbReference type="Proteomes" id="UP000229498">
    <property type="component" value="Unassembled WGS sequence"/>
</dbReference>
<accession>A0A2M9G2S7</accession>
<dbReference type="RefSeq" id="WP_109793301.1">
    <property type="nucleotide sequence ID" value="NZ_PHIG01000031.1"/>
</dbReference>
<dbReference type="Gene3D" id="1.10.12.10">
    <property type="entry name" value="Lyase 2-enoyl-coa Hydratase, Chain A, domain 2"/>
    <property type="match status" value="1"/>
</dbReference>